<dbReference type="SUPFAM" id="SSF51735">
    <property type="entry name" value="NAD(P)-binding Rossmann-fold domains"/>
    <property type="match status" value="1"/>
</dbReference>
<dbReference type="PROSITE" id="PS00957">
    <property type="entry name" value="NAD_G3PDH"/>
    <property type="match status" value="1"/>
</dbReference>
<dbReference type="PRINTS" id="PR00077">
    <property type="entry name" value="GPDHDRGNASE"/>
</dbReference>
<dbReference type="GO" id="GO:0051287">
    <property type="term" value="F:NAD binding"/>
    <property type="evidence" value="ECO:0007669"/>
    <property type="project" value="UniProtKB-UniRule"/>
</dbReference>
<gene>
    <name evidence="10" type="ORF">Vretimale_10086</name>
</gene>
<evidence type="ECO:0000256" key="6">
    <source>
        <dbReference type="RuleBase" id="RU361243"/>
    </source>
</evidence>
<evidence type="ECO:0000259" key="8">
    <source>
        <dbReference type="Pfam" id="PF01210"/>
    </source>
</evidence>
<comment type="catalytic activity">
    <reaction evidence="4 6">
        <text>sn-glycerol 3-phosphate + NAD(+) = dihydroxyacetone phosphate + NADH + H(+)</text>
        <dbReference type="Rhea" id="RHEA:11092"/>
        <dbReference type="ChEBI" id="CHEBI:15378"/>
        <dbReference type="ChEBI" id="CHEBI:57540"/>
        <dbReference type="ChEBI" id="CHEBI:57597"/>
        <dbReference type="ChEBI" id="CHEBI:57642"/>
        <dbReference type="ChEBI" id="CHEBI:57945"/>
        <dbReference type="EC" id="1.1.1.8"/>
    </reaction>
</comment>
<dbReference type="InterPro" id="IPR006109">
    <property type="entry name" value="G3P_DH_NAD-dep_C"/>
</dbReference>
<dbReference type="EMBL" id="BNCQ01000019">
    <property type="protein sequence ID" value="GIM05627.1"/>
    <property type="molecule type" value="Genomic_DNA"/>
</dbReference>
<evidence type="ECO:0000256" key="5">
    <source>
        <dbReference type="RuleBase" id="RU000437"/>
    </source>
</evidence>
<dbReference type="NCBIfam" id="NF000940">
    <property type="entry name" value="PRK00094.1-2"/>
    <property type="match status" value="1"/>
</dbReference>
<dbReference type="InterPro" id="IPR011128">
    <property type="entry name" value="G3P_DH_NAD-dep_N"/>
</dbReference>
<dbReference type="GO" id="GO:0005829">
    <property type="term" value="C:cytosol"/>
    <property type="evidence" value="ECO:0007669"/>
    <property type="project" value="TreeGrafter"/>
</dbReference>
<reference evidence="10" key="1">
    <citation type="journal article" date="2021" name="Proc. Natl. Acad. Sci. U.S.A.">
        <title>Three genomes in the algal genus Volvox reveal the fate of a haploid sex-determining region after a transition to homothallism.</title>
        <authorList>
            <person name="Yamamoto K."/>
            <person name="Hamaji T."/>
            <person name="Kawai-Toyooka H."/>
            <person name="Matsuzaki R."/>
            <person name="Takahashi F."/>
            <person name="Nishimura Y."/>
            <person name="Kawachi M."/>
            <person name="Noguchi H."/>
            <person name="Minakuchi Y."/>
            <person name="Umen J.G."/>
            <person name="Toyoda A."/>
            <person name="Nozaki H."/>
        </authorList>
    </citation>
    <scope>NUCLEOTIDE SEQUENCE</scope>
    <source>
        <strain evidence="10">NIES-3785</strain>
    </source>
</reference>
<evidence type="ECO:0000256" key="2">
    <source>
        <dbReference type="ARBA" id="ARBA00023002"/>
    </source>
</evidence>
<evidence type="ECO:0000256" key="7">
    <source>
        <dbReference type="SAM" id="Phobius"/>
    </source>
</evidence>
<comment type="caution">
    <text evidence="10">The sequence shown here is derived from an EMBL/GenBank/DDBJ whole genome shotgun (WGS) entry which is preliminary data.</text>
</comment>
<feature type="transmembrane region" description="Helical" evidence="7">
    <location>
        <begin position="327"/>
        <end position="347"/>
    </location>
</feature>
<feature type="domain" description="Glycerol-3-phosphate dehydrogenase NAD-dependent N-terminal" evidence="8">
    <location>
        <begin position="1"/>
        <end position="72"/>
    </location>
</feature>
<dbReference type="Proteomes" id="UP000722791">
    <property type="component" value="Unassembled WGS sequence"/>
</dbReference>
<keyword evidence="2 5" id="KW-0560">Oxidoreductase</keyword>
<feature type="domain" description="Glycerol-3-phosphate dehydrogenase NAD-dependent C-terminal" evidence="9">
    <location>
        <begin position="97"/>
        <end position="238"/>
    </location>
</feature>
<dbReference type="InterPro" id="IPR036291">
    <property type="entry name" value="NAD(P)-bd_dom_sf"/>
</dbReference>
<organism evidence="10 11">
    <name type="scientific">Volvox reticuliferus</name>
    <dbReference type="NCBI Taxonomy" id="1737510"/>
    <lineage>
        <taxon>Eukaryota</taxon>
        <taxon>Viridiplantae</taxon>
        <taxon>Chlorophyta</taxon>
        <taxon>core chlorophytes</taxon>
        <taxon>Chlorophyceae</taxon>
        <taxon>CS clade</taxon>
        <taxon>Chlamydomonadales</taxon>
        <taxon>Volvocaceae</taxon>
        <taxon>Volvox</taxon>
    </lineage>
</organism>
<dbReference type="InterPro" id="IPR006168">
    <property type="entry name" value="G3P_DH_NAD-dep"/>
</dbReference>
<dbReference type="Gene3D" id="3.40.50.720">
    <property type="entry name" value="NAD(P)-binding Rossmann-like Domain"/>
    <property type="match status" value="2"/>
</dbReference>
<dbReference type="Pfam" id="PF01210">
    <property type="entry name" value="NAD_Gly3P_dh_N"/>
    <property type="match status" value="1"/>
</dbReference>
<keyword evidence="7" id="KW-0472">Membrane</keyword>
<evidence type="ECO:0000313" key="10">
    <source>
        <dbReference type="EMBL" id="GIM05627.1"/>
    </source>
</evidence>
<dbReference type="GO" id="GO:0046168">
    <property type="term" value="P:glycerol-3-phosphate catabolic process"/>
    <property type="evidence" value="ECO:0007669"/>
    <property type="project" value="UniProtKB-UniRule"/>
</dbReference>
<dbReference type="EC" id="1.1.1.8" evidence="6"/>
<keyword evidence="7" id="KW-0812">Transmembrane</keyword>
<evidence type="ECO:0000256" key="1">
    <source>
        <dbReference type="ARBA" id="ARBA00011009"/>
    </source>
</evidence>
<dbReference type="InterPro" id="IPR013328">
    <property type="entry name" value="6PGD_dom2"/>
</dbReference>
<comment type="similarity">
    <text evidence="1 5">Belongs to the NAD-dependent glycerol-3-phosphate dehydrogenase family.</text>
</comment>
<dbReference type="GO" id="GO:0141152">
    <property type="term" value="F:glycerol-3-phosphate dehydrogenase (NAD+) activity"/>
    <property type="evidence" value="ECO:0007669"/>
    <property type="project" value="UniProtKB-UniRule"/>
</dbReference>
<dbReference type="Gene3D" id="1.10.1040.10">
    <property type="entry name" value="N-(1-d-carboxylethyl)-l-norvaline Dehydrogenase, domain 2"/>
    <property type="match status" value="1"/>
</dbReference>
<dbReference type="GO" id="GO:0005975">
    <property type="term" value="P:carbohydrate metabolic process"/>
    <property type="evidence" value="ECO:0007669"/>
    <property type="project" value="InterPro"/>
</dbReference>
<dbReference type="SUPFAM" id="SSF48179">
    <property type="entry name" value="6-phosphogluconate dehydrogenase C-terminal domain-like"/>
    <property type="match status" value="1"/>
</dbReference>
<protein>
    <recommendedName>
        <fullName evidence="6">Glycerol-3-phosphate dehydrogenase [NAD(+)]</fullName>
        <ecNumber evidence="6">1.1.1.8</ecNumber>
    </recommendedName>
</protein>
<accession>A0A8J4LQL6</accession>
<evidence type="ECO:0000256" key="3">
    <source>
        <dbReference type="ARBA" id="ARBA00023027"/>
    </source>
</evidence>
<sequence>MWARGSDTVDAVNRLHENTVYLPGYPCPPSLRASSDLGAVITGSELLLMVVPTQYIVTTLGEAAKLLQPHQVMDDQLAARVQALLSNPRFRCYRSTDVIGVELAGALKNVLAIACGISDGLGFGNNARAALITRGLYEITKLAVARGANPLTMSGLAGMGDLVLTCTGDLSRNRTVGLRLGRGERLQDIQASMGGAVAEGVPTAVAIRTLARKLGVECPIMQGIHRVIHEGANAQEVVTEVMSRELKPEVAPDIIKGVIANGSNTNLMEVLAAAGPPQTPAVAEAPPPALKATALEGAAATAARNPRSILCDGGRSGEREDGAMRTATVAVLAAGAGAALGAAVVAVSRWRR</sequence>
<keyword evidence="3 5" id="KW-0520">NAD</keyword>
<name>A0A8J4LQL6_9CHLO</name>
<dbReference type="FunFam" id="1.10.1040.10:FF:000001">
    <property type="entry name" value="Glycerol-3-phosphate dehydrogenase [NAD(P)+]"/>
    <property type="match status" value="1"/>
</dbReference>
<dbReference type="PANTHER" id="PTHR11728">
    <property type="entry name" value="GLYCEROL-3-PHOSPHATE DEHYDROGENASE"/>
    <property type="match status" value="1"/>
</dbReference>
<proteinExistence type="inferred from homology"/>
<evidence type="ECO:0000256" key="4">
    <source>
        <dbReference type="ARBA" id="ARBA00048683"/>
    </source>
</evidence>
<dbReference type="AlphaFoldDB" id="A0A8J4LQL6"/>
<evidence type="ECO:0000259" key="9">
    <source>
        <dbReference type="Pfam" id="PF07479"/>
    </source>
</evidence>
<dbReference type="Pfam" id="PF07479">
    <property type="entry name" value="NAD_Gly3P_dh_C"/>
    <property type="match status" value="1"/>
</dbReference>
<keyword evidence="7" id="KW-1133">Transmembrane helix</keyword>
<dbReference type="PANTHER" id="PTHR11728:SF1">
    <property type="entry name" value="GLYCEROL-3-PHOSPHATE DEHYDROGENASE [NAD(+)] 2, CHLOROPLASTIC"/>
    <property type="match status" value="1"/>
</dbReference>
<evidence type="ECO:0000313" key="11">
    <source>
        <dbReference type="Proteomes" id="UP000722791"/>
    </source>
</evidence>
<dbReference type="InterPro" id="IPR008927">
    <property type="entry name" value="6-PGluconate_DH-like_C_sf"/>
</dbReference>